<evidence type="ECO:0000313" key="2">
    <source>
        <dbReference type="Proteomes" id="UP001149163"/>
    </source>
</evidence>
<proteinExistence type="predicted"/>
<comment type="caution">
    <text evidence="1">The sequence shown here is derived from an EMBL/GenBank/DDBJ whole genome shotgun (WGS) entry which is preliminary data.</text>
</comment>
<gene>
    <name evidence="1" type="ORF">N7482_008810</name>
</gene>
<evidence type="ECO:0000313" key="1">
    <source>
        <dbReference type="EMBL" id="KAJ5157710.1"/>
    </source>
</evidence>
<dbReference type="AlphaFoldDB" id="A0A9W9HWZ5"/>
<keyword evidence="2" id="KW-1185">Reference proteome</keyword>
<reference evidence="1" key="2">
    <citation type="journal article" date="2023" name="IMA Fungus">
        <title>Comparative genomic study of the Penicillium genus elucidates a diverse pangenome and 15 lateral gene transfer events.</title>
        <authorList>
            <person name="Petersen C."/>
            <person name="Sorensen T."/>
            <person name="Nielsen M.R."/>
            <person name="Sondergaard T.E."/>
            <person name="Sorensen J.L."/>
            <person name="Fitzpatrick D.A."/>
            <person name="Frisvad J.C."/>
            <person name="Nielsen K.L."/>
        </authorList>
    </citation>
    <scope>NUCLEOTIDE SEQUENCE</scope>
    <source>
        <strain evidence="1">IBT 26290</strain>
    </source>
</reference>
<protein>
    <submittedName>
        <fullName evidence="1">Uncharacterized protein</fullName>
    </submittedName>
</protein>
<reference evidence="1" key="1">
    <citation type="submission" date="2022-11" db="EMBL/GenBank/DDBJ databases">
        <authorList>
            <person name="Petersen C."/>
        </authorList>
    </citation>
    <scope>NUCLEOTIDE SEQUENCE</scope>
    <source>
        <strain evidence="1">IBT 26290</strain>
    </source>
</reference>
<dbReference type="GeneID" id="81430110"/>
<organism evidence="1 2">
    <name type="scientific">Penicillium canariense</name>
    <dbReference type="NCBI Taxonomy" id="189055"/>
    <lineage>
        <taxon>Eukaryota</taxon>
        <taxon>Fungi</taxon>
        <taxon>Dikarya</taxon>
        <taxon>Ascomycota</taxon>
        <taxon>Pezizomycotina</taxon>
        <taxon>Eurotiomycetes</taxon>
        <taxon>Eurotiomycetidae</taxon>
        <taxon>Eurotiales</taxon>
        <taxon>Aspergillaceae</taxon>
        <taxon>Penicillium</taxon>
    </lineage>
</organism>
<accession>A0A9W9HWZ5</accession>
<sequence>MTVKEDAMLPPRFRAMEAQELKTVILTEDEIIKLIPFGKQVRKQFGFAWTKEGYLCAPYRHLVDELDKQSKPLFDIDVKISNVKDYAKAKIRAAYSEAFTSKGTLRQRKGKQVLDSMKARRATARKPFSSIDLHQTEIYCSGGLWGPSDSPFSVGLSEWTVICYLEFSLQILRSAMRLLQKGGQQKQEYWISLLISPESRS</sequence>
<dbReference type="Proteomes" id="UP001149163">
    <property type="component" value="Unassembled WGS sequence"/>
</dbReference>
<dbReference type="EMBL" id="JAPQKN010000006">
    <property type="protein sequence ID" value="KAJ5157710.1"/>
    <property type="molecule type" value="Genomic_DNA"/>
</dbReference>
<name>A0A9W9HWZ5_9EURO</name>
<dbReference type="RefSeq" id="XP_056540699.1">
    <property type="nucleotide sequence ID" value="XM_056690934.1"/>
</dbReference>